<dbReference type="GO" id="GO:0005789">
    <property type="term" value="C:endoplasmic reticulum membrane"/>
    <property type="evidence" value="ECO:0007669"/>
    <property type="project" value="UniProtKB-SubCell"/>
</dbReference>
<sequence>MAKVVLLLPILAVFVPVYFIFLAPPPPLPELDYDAWWGPENLKTKQDTSIKPFKIKFDNVLVKDLKDRLKIRPTFTPPLQDVAFEYGFNTKTLETWLQYWAKDYNFAEREAFFNQYPHFKTNIQGLDIHFIRVTPQVPQGVQLVPLLLLHGWPGSVREFYEAIPLLTAVSKDRDFALELIIPSIPGYGYSSPAVRPGLGPTEVAVVFRNLMHRLGFKKFFVQGGDWGGIIGAHLTTVFPEEVQGFHSNMAFSMTLKSTLFTWLGAYFPSLVVEEKYADRLYPLSKYYSNLVQESGYMHIQATKPDTVGIALLDSPSGLLAYILEKFSSWTKMEHRSKLDGGLEVKFTKDQLLDNLMLYYAPKSITTSLRLYSEFFNKRGLSMKMDEIPTPVPTWVVQARNELAYLPPWLLKSKFPNLVNATHLDDGGHFLAFEMPKEFSQDVLNAITAFRKLHKSNKKTEL</sequence>
<dbReference type="PANTHER" id="PTHR21661">
    <property type="entry name" value="EPOXIDE HYDROLASE 1-RELATED"/>
    <property type="match status" value="1"/>
</dbReference>
<dbReference type="InterPro" id="IPR029058">
    <property type="entry name" value="AB_hydrolase_fold"/>
</dbReference>
<name>A0ABD0SAI2_LOXSC</name>
<proteinExistence type="inferred from homology"/>
<feature type="active site" description="Proton acceptor" evidence="7">
    <location>
        <position position="428"/>
    </location>
</feature>
<dbReference type="PIRSF" id="PIRSF001112">
    <property type="entry name" value="Epoxide_hydrolase"/>
    <property type="match status" value="1"/>
</dbReference>
<keyword evidence="5 6" id="KW-0378">Hydrolase</keyword>
<dbReference type="Proteomes" id="UP001549921">
    <property type="component" value="Unassembled WGS sequence"/>
</dbReference>
<evidence type="ECO:0000256" key="1">
    <source>
        <dbReference type="ARBA" id="ARBA00000221"/>
    </source>
</evidence>
<gene>
    <name evidence="9" type="ORF">ABMA28_010342</name>
</gene>
<dbReference type="InterPro" id="IPR010497">
    <property type="entry name" value="Epoxide_hydro_N"/>
</dbReference>
<keyword evidence="6" id="KW-0472">Membrane</keyword>
<comment type="similarity">
    <text evidence="3 6">Belongs to the peptidase S33 family.</text>
</comment>
<comment type="catalytic activity">
    <reaction evidence="6">
        <text>cis-stilbene oxide + H2O = (1R,2R)-hydrobenzoin</text>
        <dbReference type="Rhea" id="RHEA:23900"/>
        <dbReference type="ChEBI" id="CHEBI:15377"/>
        <dbReference type="ChEBI" id="CHEBI:50004"/>
        <dbReference type="ChEBI" id="CHEBI:50014"/>
        <dbReference type="EC" id="3.3.2.9"/>
    </reaction>
</comment>
<feature type="domain" description="Epoxide hydrolase N-terminal" evidence="8">
    <location>
        <begin position="50"/>
        <end position="159"/>
    </location>
</feature>
<comment type="catalytic activity">
    <reaction evidence="1 6">
        <text>1-(4-methoxyphenyl)-N-methyl-N-[(3-methyloxetan-3-yl)methyl]methanamine + H2O = 2-{[(4-methoxybenzyl)(methyl)amino]methyl}-2-methylpropane-1,3-diol</text>
        <dbReference type="Rhea" id="RHEA:55764"/>
        <dbReference type="ChEBI" id="CHEBI:15377"/>
        <dbReference type="ChEBI" id="CHEBI:139161"/>
        <dbReference type="ChEBI" id="CHEBI:139164"/>
        <dbReference type="EC" id="3.3.2.9"/>
    </reaction>
</comment>
<dbReference type="GO" id="GO:0033961">
    <property type="term" value="F:cis-stilbene-oxide hydrolase activity"/>
    <property type="evidence" value="ECO:0007669"/>
    <property type="project" value="UniProtKB-UniRule"/>
</dbReference>
<evidence type="ECO:0000259" key="8">
    <source>
        <dbReference type="Pfam" id="PF06441"/>
    </source>
</evidence>
<dbReference type="InterPro" id="IPR016292">
    <property type="entry name" value="Epoxide_hydrolase"/>
</dbReference>
<organism evidence="9 10">
    <name type="scientific">Loxostege sticticalis</name>
    <name type="common">Beet webworm moth</name>
    <dbReference type="NCBI Taxonomy" id="481309"/>
    <lineage>
        <taxon>Eukaryota</taxon>
        <taxon>Metazoa</taxon>
        <taxon>Ecdysozoa</taxon>
        <taxon>Arthropoda</taxon>
        <taxon>Hexapoda</taxon>
        <taxon>Insecta</taxon>
        <taxon>Pterygota</taxon>
        <taxon>Neoptera</taxon>
        <taxon>Endopterygota</taxon>
        <taxon>Lepidoptera</taxon>
        <taxon>Glossata</taxon>
        <taxon>Ditrysia</taxon>
        <taxon>Pyraloidea</taxon>
        <taxon>Crambidae</taxon>
        <taxon>Pyraustinae</taxon>
        <taxon>Loxostege</taxon>
    </lineage>
</organism>
<comment type="function">
    <text evidence="6">Catalyzes juvenile hormone hydrolysis.</text>
</comment>
<accession>A0ABD0SAI2</accession>
<feature type="active site" description="Proton donor" evidence="7">
    <location>
        <position position="371"/>
    </location>
</feature>
<dbReference type="EC" id="3.3.2.9" evidence="6"/>
<evidence type="ECO:0000256" key="7">
    <source>
        <dbReference type="PIRSR" id="PIRSR001112-1"/>
    </source>
</evidence>
<keyword evidence="6" id="KW-0256">Endoplasmic reticulum</keyword>
<comment type="caution">
    <text evidence="9">The sequence shown here is derived from an EMBL/GenBank/DDBJ whole genome shotgun (WGS) entry which is preliminary data.</text>
</comment>
<dbReference type="Gene3D" id="3.40.50.1820">
    <property type="entry name" value="alpha/beta hydrolase"/>
    <property type="match status" value="1"/>
</dbReference>
<dbReference type="SUPFAM" id="SSF53474">
    <property type="entry name" value="alpha/beta-Hydrolases"/>
    <property type="match status" value="1"/>
</dbReference>
<reference evidence="9 10" key="1">
    <citation type="submission" date="2024-06" db="EMBL/GenBank/DDBJ databases">
        <title>A chromosome-level genome assembly of beet webworm, Loxostege sticticalis.</title>
        <authorList>
            <person name="Zhang Y."/>
        </authorList>
    </citation>
    <scope>NUCLEOTIDE SEQUENCE [LARGE SCALE GENOMIC DNA]</scope>
    <source>
        <strain evidence="9">AQ028</strain>
        <tissue evidence="9">Male pupae</tissue>
    </source>
</reference>
<evidence type="ECO:0000256" key="4">
    <source>
        <dbReference type="ARBA" id="ARBA00022797"/>
    </source>
</evidence>
<evidence type="ECO:0000256" key="6">
    <source>
        <dbReference type="PIRNR" id="PIRNR001112"/>
    </source>
</evidence>
<dbReference type="PANTHER" id="PTHR21661:SF35">
    <property type="entry name" value="EPOXIDE HYDROLASE"/>
    <property type="match status" value="1"/>
</dbReference>
<evidence type="ECO:0000313" key="9">
    <source>
        <dbReference type="EMBL" id="KAL0811069.1"/>
    </source>
</evidence>
<evidence type="ECO:0000256" key="3">
    <source>
        <dbReference type="ARBA" id="ARBA00010088"/>
    </source>
</evidence>
<comment type="subcellular location">
    <subcellularLocation>
        <location evidence="6">Endoplasmic reticulum membrane</location>
    </subcellularLocation>
    <subcellularLocation>
        <location evidence="2">Microsome membrane</location>
        <topology evidence="2">Single-pass membrane protein</topology>
    </subcellularLocation>
</comment>
<dbReference type="AlphaFoldDB" id="A0ABD0SAI2"/>
<evidence type="ECO:0000313" key="10">
    <source>
        <dbReference type="Proteomes" id="UP001549921"/>
    </source>
</evidence>
<evidence type="ECO:0000256" key="2">
    <source>
        <dbReference type="ARBA" id="ARBA00004111"/>
    </source>
</evidence>
<dbReference type="Pfam" id="PF06441">
    <property type="entry name" value="EHN"/>
    <property type="match status" value="1"/>
</dbReference>
<feature type="active site" description="Nucleophile" evidence="7">
    <location>
        <position position="225"/>
    </location>
</feature>
<dbReference type="PRINTS" id="PR00412">
    <property type="entry name" value="EPOXHYDRLASE"/>
</dbReference>
<keyword evidence="4 6" id="KW-0058">Aromatic hydrocarbons catabolism</keyword>
<dbReference type="InterPro" id="IPR000639">
    <property type="entry name" value="Epox_hydrolase-like"/>
</dbReference>
<dbReference type="EMBL" id="JBEDNZ010000025">
    <property type="protein sequence ID" value="KAL0811069.1"/>
    <property type="molecule type" value="Genomic_DNA"/>
</dbReference>
<protein>
    <recommendedName>
        <fullName evidence="6">Epoxide hydrolase</fullName>
        <ecNumber evidence="6">3.3.2.9</ecNumber>
    </recommendedName>
</protein>
<evidence type="ECO:0000256" key="5">
    <source>
        <dbReference type="ARBA" id="ARBA00022801"/>
    </source>
</evidence>